<reference evidence="7 8" key="1">
    <citation type="submission" date="2016-10" db="EMBL/GenBank/DDBJ databases">
        <authorList>
            <person name="de Groot N.N."/>
        </authorList>
    </citation>
    <scope>NUCLEOTIDE SEQUENCE [LARGE SCALE GENOMIC DNA]</scope>
    <source>
        <strain evidence="7 8">IBRC-M10418</strain>
    </source>
</reference>
<evidence type="ECO:0000256" key="4">
    <source>
        <dbReference type="ARBA" id="ARBA00022989"/>
    </source>
</evidence>
<dbReference type="Pfam" id="PF07681">
    <property type="entry name" value="DoxX"/>
    <property type="match status" value="1"/>
</dbReference>
<accession>A0A1H6JKE7</accession>
<evidence type="ECO:0000256" key="1">
    <source>
        <dbReference type="ARBA" id="ARBA00004651"/>
    </source>
</evidence>
<evidence type="ECO:0000313" key="7">
    <source>
        <dbReference type="EMBL" id="SEH59704.1"/>
    </source>
</evidence>
<feature type="transmembrane region" description="Helical" evidence="6">
    <location>
        <begin position="51"/>
        <end position="73"/>
    </location>
</feature>
<dbReference type="InterPro" id="IPR051907">
    <property type="entry name" value="DoxX-like_oxidoreductase"/>
</dbReference>
<gene>
    <name evidence="7" type="ORF">SAMN05192561_1113</name>
</gene>
<sequence>MGPITSPQSSAGIDSGWGPVFVRLALGIPLLIAGAGKVLAIGPKPMGLSGFAGFLASLGVPFAPIGAWGVGLLELVGGALLLVGLFVRVTAALVAVDMLVATALVHLPNGYPAASNGVELTLTLSLIALALVVSGPGVLSIERARLSGADRLTDSDPQ</sequence>
<keyword evidence="2" id="KW-1003">Cell membrane</keyword>
<keyword evidence="8" id="KW-1185">Reference proteome</keyword>
<feature type="transmembrane region" description="Helical" evidence="6">
    <location>
        <begin position="79"/>
        <end position="105"/>
    </location>
</feature>
<keyword evidence="3 6" id="KW-0812">Transmembrane</keyword>
<evidence type="ECO:0000256" key="5">
    <source>
        <dbReference type="ARBA" id="ARBA00023136"/>
    </source>
</evidence>
<name>A0A1H6JKE7_9EURY</name>
<feature type="transmembrane region" description="Helical" evidence="6">
    <location>
        <begin position="20"/>
        <end position="39"/>
    </location>
</feature>
<keyword evidence="5 6" id="KW-0472">Membrane</keyword>
<organism evidence="7 8">
    <name type="scientific">Halopenitus malekzadehii</name>
    <dbReference type="NCBI Taxonomy" id="1267564"/>
    <lineage>
        <taxon>Archaea</taxon>
        <taxon>Methanobacteriati</taxon>
        <taxon>Methanobacteriota</taxon>
        <taxon>Stenosarchaea group</taxon>
        <taxon>Halobacteria</taxon>
        <taxon>Halobacteriales</taxon>
        <taxon>Haloferacaceae</taxon>
        <taxon>Halopenitus</taxon>
    </lineage>
</organism>
<comment type="subcellular location">
    <subcellularLocation>
        <location evidence="1">Cell membrane</location>
        <topology evidence="1">Multi-pass membrane protein</topology>
    </subcellularLocation>
</comment>
<dbReference type="InterPro" id="IPR032808">
    <property type="entry name" value="DoxX"/>
</dbReference>
<dbReference type="RefSeq" id="WP_092817530.1">
    <property type="nucleotide sequence ID" value="NZ_FNWU01000011.1"/>
</dbReference>
<proteinExistence type="predicted"/>
<evidence type="ECO:0000256" key="6">
    <source>
        <dbReference type="SAM" id="Phobius"/>
    </source>
</evidence>
<dbReference type="STRING" id="1267564.SAMN05192561_1113"/>
<dbReference type="PANTHER" id="PTHR33452:SF1">
    <property type="entry name" value="INNER MEMBRANE PROTEIN YPHA-RELATED"/>
    <property type="match status" value="1"/>
</dbReference>
<dbReference type="OrthoDB" id="201096at2157"/>
<dbReference type="GO" id="GO:0005886">
    <property type="term" value="C:plasma membrane"/>
    <property type="evidence" value="ECO:0007669"/>
    <property type="project" value="UniProtKB-SubCell"/>
</dbReference>
<dbReference type="PANTHER" id="PTHR33452">
    <property type="entry name" value="OXIDOREDUCTASE CATD-RELATED"/>
    <property type="match status" value="1"/>
</dbReference>
<evidence type="ECO:0000313" key="8">
    <source>
        <dbReference type="Proteomes" id="UP000199215"/>
    </source>
</evidence>
<evidence type="ECO:0000256" key="3">
    <source>
        <dbReference type="ARBA" id="ARBA00022692"/>
    </source>
</evidence>
<dbReference type="EMBL" id="FNWU01000011">
    <property type="protein sequence ID" value="SEH59704.1"/>
    <property type="molecule type" value="Genomic_DNA"/>
</dbReference>
<dbReference type="Proteomes" id="UP000199215">
    <property type="component" value="Unassembled WGS sequence"/>
</dbReference>
<protein>
    <submittedName>
        <fullName evidence="7">Putative oxidoreductase</fullName>
    </submittedName>
</protein>
<feature type="transmembrane region" description="Helical" evidence="6">
    <location>
        <begin position="117"/>
        <end position="139"/>
    </location>
</feature>
<evidence type="ECO:0000256" key="2">
    <source>
        <dbReference type="ARBA" id="ARBA00022475"/>
    </source>
</evidence>
<keyword evidence="4 6" id="KW-1133">Transmembrane helix</keyword>
<dbReference type="AlphaFoldDB" id="A0A1H6JKE7"/>